<feature type="region of interest" description="Disordered" evidence="1">
    <location>
        <begin position="1"/>
        <end position="21"/>
    </location>
</feature>
<accession>C4LLH9</accession>
<dbReference type="KEGG" id="ckp:ckrop_1976"/>
<sequence>MNSRATDRPEPPLLRQMVGSPTVRETLTNAVYAAREIAARGDGGVASGSGLDGESGVASGSATTDDAALAGLPASAHQSAHMTHAWLFTGPPGAGRSVAAKAFAASLMCKEETPGCGQCEACRTALAGTHTDIVTIVPEGVVIPVKQVRDMIEAASRMPTTAQWRVVIVEDADRLNDAGANALLKSIEEPPPRTVFILCAPSTDPDDVHVTIRSRCRHVYIPTPSIDEVKHILADDTALGLTDKQIDWAASVSGGHVGRAKRLASDDQARTQRQRALRVPEKVYQDGDAYLYTGELVASAKKEAEAATAERDEAELAKLREALGVGAKGRGAAKAQRGSAGAMKELETKQKNRRTRMVIDLLDLSLMDIAGLYRDALMVSVNAGGGRVPAIHPDHANTAAELARRNTPEQLLQCVDAVRMGRELLASGVRQEGALDAMVGRLRQICVTGPVD</sequence>
<dbReference type="InterPro" id="IPR003593">
    <property type="entry name" value="AAA+_ATPase"/>
</dbReference>
<dbReference type="GO" id="GO:0008408">
    <property type="term" value="F:3'-5' exonuclease activity"/>
    <property type="evidence" value="ECO:0007669"/>
    <property type="project" value="InterPro"/>
</dbReference>
<dbReference type="RefSeq" id="WP_012732571.1">
    <property type="nucleotide sequence ID" value="NC_012704.1"/>
</dbReference>
<dbReference type="HOGENOM" id="CLU_006229_4_1_11"/>
<dbReference type="EMBL" id="CP001620">
    <property type="protein sequence ID" value="ACR18684.1"/>
    <property type="molecule type" value="Genomic_DNA"/>
</dbReference>
<proteinExistence type="predicted"/>
<name>C4LLH9_CORK4</name>
<dbReference type="InterPro" id="IPR004622">
    <property type="entry name" value="DNA_pol_HolB"/>
</dbReference>
<feature type="domain" description="AAA+ ATPase" evidence="2">
    <location>
        <begin position="82"/>
        <end position="225"/>
    </location>
</feature>
<dbReference type="SMART" id="SM00382">
    <property type="entry name" value="AAA"/>
    <property type="match status" value="1"/>
</dbReference>
<dbReference type="PANTHER" id="PTHR11669:SF8">
    <property type="entry name" value="DNA POLYMERASE III SUBUNIT DELTA"/>
    <property type="match status" value="1"/>
</dbReference>
<dbReference type="Proteomes" id="UP000001473">
    <property type="component" value="Chromosome"/>
</dbReference>
<evidence type="ECO:0000259" key="2">
    <source>
        <dbReference type="SMART" id="SM00382"/>
    </source>
</evidence>
<reference evidence="3 4" key="1">
    <citation type="journal article" date="2008" name="J. Biotechnol.">
        <title>Ultrafast pyrosequencing of Corynebacterium kroppenstedtii DSM44385 revealed insights into the physiology of a lipophilic corynebacterium that lacks mycolic acids.</title>
        <authorList>
            <person name="Tauch A."/>
            <person name="Schneider J."/>
            <person name="Szczepanowski R."/>
            <person name="Tilker A."/>
            <person name="Viehoever P."/>
            <person name="Gartemann K.-H."/>
            <person name="Arnold W."/>
            <person name="Blom J."/>
            <person name="Brinkrolf K."/>
            <person name="Brune I."/>
            <person name="Goetker S."/>
            <person name="Weisshaar B."/>
            <person name="Goesmann A."/>
            <person name="Droege M."/>
            <person name="Puehler A."/>
        </authorList>
    </citation>
    <scope>NUCLEOTIDE SEQUENCE [LARGE SCALE GENOMIC DNA]</scope>
    <source>
        <strain evidence="4">DSM 44385 / JCM 11950 / CIP 105744 / CCUG 35717</strain>
    </source>
</reference>
<feature type="compositionally biased region" description="Low complexity" evidence="1">
    <location>
        <begin position="330"/>
        <end position="342"/>
    </location>
</feature>
<feature type="region of interest" description="Disordered" evidence="1">
    <location>
        <begin position="43"/>
        <end position="62"/>
    </location>
</feature>
<keyword evidence="3" id="KW-0808">Transferase</keyword>
<feature type="compositionally biased region" description="Basic and acidic residues" evidence="1">
    <location>
        <begin position="1"/>
        <end position="10"/>
    </location>
</feature>
<dbReference type="NCBIfam" id="NF005926">
    <property type="entry name" value="PRK07940.1"/>
    <property type="match status" value="1"/>
</dbReference>
<dbReference type="GO" id="GO:0006261">
    <property type="term" value="P:DNA-templated DNA replication"/>
    <property type="evidence" value="ECO:0007669"/>
    <property type="project" value="TreeGrafter"/>
</dbReference>
<evidence type="ECO:0000313" key="4">
    <source>
        <dbReference type="Proteomes" id="UP000001473"/>
    </source>
</evidence>
<dbReference type="SUPFAM" id="SSF52540">
    <property type="entry name" value="P-loop containing nucleoside triphosphate hydrolases"/>
    <property type="match status" value="1"/>
</dbReference>
<keyword evidence="3" id="KW-0548">Nucleotidyltransferase</keyword>
<gene>
    <name evidence="3" type="ordered locus">ckrop_1976</name>
</gene>
<dbReference type="Pfam" id="PF13177">
    <property type="entry name" value="DNA_pol3_delta2"/>
    <property type="match status" value="1"/>
</dbReference>
<dbReference type="InterPro" id="IPR027417">
    <property type="entry name" value="P-loop_NTPase"/>
</dbReference>
<dbReference type="STRING" id="645127.ckrop_1976"/>
<feature type="region of interest" description="Disordered" evidence="1">
    <location>
        <begin position="330"/>
        <end position="349"/>
    </location>
</feature>
<dbReference type="eggNOG" id="COG0470">
    <property type="taxonomic scope" value="Bacteria"/>
</dbReference>
<evidence type="ECO:0000313" key="3">
    <source>
        <dbReference type="EMBL" id="ACR18684.1"/>
    </source>
</evidence>
<organism evidence="3 4">
    <name type="scientific">Corynebacterium kroppenstedtii (strain DSM 44385 / JCM 11950 / CIP 105744 / CCUG 35717)</name>
    <dbReference type="NCBI Taxonomy" id="645127"/>
    <lineage>
        <taxon>Bacteria</taxon>
        <taxon>Bacillati</taxon>
        <taxon>Actinomycetota</taxon>
        <taxon>Actinomycetes</taxon>
        <taxon>Mycobacteriales</taxon>
        <taxon>Corynebacteriaceae</taxon>
        <taxon>Corynebacterium</taxon>
    </lineage>
</organism>
<feature type="compositionally biased region" description="Gly residues" evidence="1">
    <location>
        <begin position="43"/>
        <end position="53"/>
    </location>
</feature>
<dbReference type="PANTHER" id="PTHR11669">
    <property type="entry name" value="REPLICATION FACTOR C / DNA POLYMERASE III GAMMA-TAU SUBUNIT"/>
    <property type="match status" value="1"/>
</dbReference>
<dbReference type="GO" id="GO:0003887">
    <property type="term" value="F:DNA-directed DNA polymerase activity"/>
    <property type="evidence" value="ECO:0007669"/>
    <property type="project" value="UniProtKB-EC"/>
</dbReference>
<dbReference type="NCBIfam" id="TIGR00678">
    <property type="entry name" value="holB"/>
    <property type="match status" value="1"/>
</dbReference>
<dbReference type="Gene3D" id="3.40.50.300">
    <property type="entry name" value="P-loop containing nucleotide triphosphate hydrolases"/>
    <property type="match status" value="1"/>
</dbReference>
<dbReference type="AlphaFoldDB" id="C4LLH9"/>
<evidence type="ECO:0000256" key="1">
    <source>
        <dbReference type="SAM" id="MobiDB-lite"/>
    </source>
</evidence>
<dbReference type="InterPro" id="IPR050238">
    <property type="entry name" value="DNA_Rep/Repair_Clamp_Loader"/>
</dbReference>
<protein>
    <submittedName>
        <fullName evidence="3">DNA polymerase III, delta' subunit</fullName>
        <ecNumber evidence="3">2.7.7.7</ecNumber>
    </submittedName>
</protein>
<keyword evidence="4" id="KW-1185">Reference proteome</keyword>
<dbReference type="EC" id="2.7.7.7" evidence="3"/>